<dbReference type="RefSeq" id="XP_065459088.1">
    <property type="nucleotide sequence ID" value="XM_065603016.1"/>
</dbReference>
<dbReference type="EMBL" id="CP134188">
    <property type="protein sequence ID" value="WPB03389.1"/>
    <property type="molecule type" value="Genomic_DNA"/>
</dbReference>
<dbReference type="Proteomes" id="UP001302367">
    <property type="component" value="Chromosome 5"/>
</dbReference>
<sequence length="66" mass="7015">MAPGAAEQIRRCAYITNGVRGLFQQYSANGASSSFDEFRQQIDVLKADAAKYGGIPSCIAFGATSH</sequence>
<organism evidence="1 2">
    <name type="scientific">Cercospora beticola</name>
    <name type="common">Sugarbeet leaf spot fungus</name>
    <dbReference type="NCBI Taxonomy" id="122368"/>
    <lineage>
        <taxon>Eukaryota</taxon>
        <taxon>Fungi</taxon>
        <taxon>Dikarya</taxon>
        <taxon>Ascomycota</taxon>
        <taxon>Pezizomycotina</taxon>
        <taxon>Dothideomycetes</taxon>
        <taxon>Dothideomycetidae</taxon>
        <taxon>Mycosphaerellales</taxon>
        <taxon>Mycosphaerellaceae</taxon>
        <taxon>Cercospora</taxon>
    </lineage>
</organism>
<accession>A0ABZ0NV07</accession>
<protein>
    <submittedName>
        <fullName evidence="1">Uncharacterized protein</fullName>
    </submittedName>
</protein>
<reference evidence="1 2" key="1">
    <citation type="submission" date="2023-09" db="EMBL/GenBank/DDBJ databases">
        <title>Complete-Gapless Cercospora beticola genome.</title>
        <authorList>
            <person name="Wyatt N.A."/>
            <person name="Spanner R.E."/>
            <person name="Bolton M.D."/>
        </authorList>
    </citation>
    <scope>NUCLEOTIDE SEQUENCE [LARGE SCALE GENOMIC DNA]</scope>
    <source>
        <strain evidence="1">Cb09-40</strain>
    </source>
</reference>
<name>A0ABZ0NV07_CERBT</name>
<keyword evidence="2" id="KW-1185">Reference proteome</keyword>
<evidence type="ECO:0000313" key="2">
    <source>
        <dbReference type="Proteomes" id="UP001302367"/>
    </source>
</evidence>
<evidence type="ECO:0000313" key="1">
    <source>
        <dbReference type="EMBL" id="WPB03389.1"/>
    </source>
</evidence>
<dbReference type="GeneID" id="90644436"/>
<gene>
    <name evidence="1" type="ORF">RHO25_008028</name>
</gene>
<proteinExistence type="predicted"/>